<organism evidence="1 2">
    <name type="scientific">Stylonychia lemnae</name>
    <name type="common">Ciliate</name>
    <dbReference type="NCBI Taxonomy" id="5949"/>
    <lineage>
        <taxon>Eukaryota</taxon>
        <taxon>Sar</taxon>
        <taxon>Alveolata</taxon>
        <taxon>Ciliophora</taxon>
        <taxon>Intramacronucleata</taxon>
        <taxon>Spirotrichea</taxon>
        <taxon>Stichotrichia</taxon>
        <taxon>Sporadotrichida</taxon>
        <taxon>Oxytrichidae</taxon>
        <taxon>Stylonychinae</taxon>
        <taxon>Stylonychia</taxon>
    </lineage>
</organism>
<dbReference type="Proteomes" id="UP000039865">
    <property type="component" value="Unassembled WGS sequence"/>
</dbReference>
<gene>
    <name evidence="1" type="primary">Contig19250.g20410</name>
    <name evidence="1" type="ORF">STYLEM_15939</name>
</gene>
<evidence type="ECO:0000313" key="1">
    <source>
        <dbReference type="EMBL" id="CDW86840.1"/>
    </source>
</evidence>
<dbReference type="Gene3D" id="3.40.630.30">
    <property type="match status" value="1"/>
</dbReference>
<dbReference type="OrthoDB" id="325585at2759"/>
<keyword evidence="2" id="KW-1185">Reference proteome</keyword>
<evidence type="ECO:0000313" key="2">
    <source>
        <dbReference type="Proteomes" id="UP000039865"/>
    </source>
</evidence>
<reference evidence="1 2" key="1">
    <citation type="submission" date="2014-06" db="EMBL/GenBank/DDBJ databases">
        <authorList>
            <person name="Swart Estienne"/>
        </authorList>
    </citation>
    <scope>NUCLEOTIDE SEQUENCE [LARGE SCALE GENOMIC DNA]</scope>
    <source>
        <strain evidence="1 2">130c</strain>
    </source>
</reference>
<dbReference type="InterPro" id="IPR016181">
    <property type="entry name" value="Acyl_CoA_acyltransferase"/>
</dbReference>
<name>A0A078AWK8_STYLE</name>
<evidence type="ECO:0008006" key="3">
    <source>
        <dbReference type="Google" id="ProtNLM"/>
    </source>
</evidence>
<proteinExistence type="predicted"/>
<dbReference type="EMBL" id="CCKQ01015027">
    <property type="protein sequence ID" value="CDW86840.1"/>
    <property type="molecule type" value="Genomic_DNA"/>
</dbReference>
<protein>
    <recommendedName>
        <fullName evidence="3">N-acetyltransferase domain-containing protein</fullName>
    </recommendedName>
</protein>
<dbReference type="SUPFAM" id="SSF55729">
    <property type="entry name" value="Acyl-CoA N-acyltransferases (Nat)"/>
    <property type="match status" value="1"/>
</dbReference>
<accession>A0A078AWK8</accession>
<dbReference type="InParanoid" id="A0A078AWK8"/>
<dbReference type="CDD" id="cd04301">
    <property type="entry name" value="NAT_SF"/>
    <property type="match status" value="1"/>
</dbReference>
<dbReference type="AlphaFoldDB" id="A0A078AWK8"/>
<sequence length="194" mass="22955">MIDLMKDKMLQNDSFIFVENIQTKELVGSFVVFDQDQPQDSISIPSDRLRSIINSLVETTKRAKENHPEFFTNEMRKMRVRLIIVFREHRGKGILNRMYEAFENIAESRGFNAIHMTCGAPETFHLCKKFGYQTLGEFRYQDMEPEFLEYYKPSDEIKSKFRGEDMRIQYNIKILSKKSDEQVAGLIEQAFERQ</sequence>